<evidence type="ECO:0000256" key="1">
    <source>
        <dbReference type="ARBA" id="ARBA00005664"/>
    </source>
</evidence>
<dbReference type="InterPro" id="IPR008630">
    <property type="entry name" value="Glyco_trans_34"/>
</dbReference>
<feature type="signal peptide" evidence="4">
    <location>
        <begin position="1"/>
        <end position="20"/>
    </location>
</feature>
<dbReference type="GO" id="GO:0000139">
    <property type="term" value="C:Golgi membrane"/>
    <property type="evidence" value="ECO:0007669"/>
    <property type="project" value="TreeGrafter"/>
</dbReference>
<dbReference type="AlphaFoldDB" id="D2VZC4"/>
<evidence type="ECO:0000256" key="4">
    <source>
        <dbReference type="SAM" id="SignalP"/>
    </source>
</evidence>
<comment type="similarity">
    <text evidence="1">Belongs to the glycosyltransferase 34 family.</text>
</comment>
<evidence type="ECO:0000256" key="2">
    <source>
        <dbReference type="ARBA" id="ARBA00022676"/>
    </source>
</evidence>
<name>D2VZC4_NAEGR</name>
<dbReference type="PANTHER" id="PTHR31306:SF4">
    <property type="entry name" value="ALPHA-1,2-GALACTOSYLTRANSFERASE"/>
    <property type="match status" value="1"/>
</dbReference>
<dbReference type="eggNOG" id="ENOG502SVZ8">
    <property type="taxonomic scope" value="Eukaryota"/>
</dbReference>
<evidence type="ECO:0000256" key="3">
    <source>
        <dbReference type="ARBA" id="ARBA00022679"/>
    </source>
</evidence>
<evidence type="ECO:0000313" key="5">
    <source>
        <dbReference type="EMBL" id="EFC37767.1"/>
    </source>
</evidence>
<dbReference type="RefSeq" id="XP_002670511.1">
    <property type="nucleotide sequence ID" value="XM_002670465.1"/>
</dbReference>
<dbReference type="SUPFAM" id="SSF53448">
    <property type="entry name" value="Nucleotide-diphospho-sugar transferases"/>
    <property type="match status" value="1"/>
</dbReference>
<evidence type="ECO:0000313" key="6">
    <source>
        <dbReference type="Proteomes" id="UP000006671"/>
    </source>
</evidence>
<reference evidence="5 6" key="1">
    <citation type="journal article" date="2010" name="Cell">
        <title>The genome of Naegleria gruberi illuminates early eukaryotic versatility.</title>
        <authorList>
            <person name="Fritz-Laylin L.K."/>
            <person name="Prochnik S.E."/>
            <person name="Ginger M.L."/>
            <person name="Dacks J.B."/>
            <person name="Carpenter M.L."/>
            <person name="Field M.C."/>
            <person name="Kuo A."/>
            <person name="Paredez A."/>
            <person name="Chapman J."/>
            <person name="Pham J."/>
            <person name="Shu S."/>
            <person name="Neupane R."/>
            <person name="Cipriano M."/>
            <person name="Mancuso J."/>
            <person name="Tu H."/>
            <person name="Salamov A."/>
            <person name="Lindquist E."/>
            <person name="Shapiro H."/>
            <person name="Lucas S."/>
            <person name="Grigoriev I.V."/>
            <person name="Cande W.Z."/>
            <person name="Fulton C."/>
            <person name="Rokhsar D.S."/>
            <person name="Dawson S.C."/>
        </authorList>
    </citation>
    <scope>NUCLEOTIDE SEQUENCE [LARGE SCALE GENOMIC DNA]</scope>
    <source>
        <strain evidence="5 6">NEG-M</strain>
    </source>
</reference>
<dbReference type="GeneID" id="8857698"/>
<dbReference type="Gene3D" id="3.90.550.10">
    <property type="entry name" value="Spore Coat Polysaccharide Biosynthesis Protein SpsA, Chain A"/>
    <property type="match status" value="1"/>
</dbReference>
<accession>D2VZC4</accession>
<dbReference type="Proteomes" id="UP000006671">
    <property type="component" value="Unassembled WGS sequence"/>
</dbReference>
<keyword evidence="6" id="KW-1185">Reference proteome</keyword>
<sequence>MLSKILLWCLASFCFGGLLGSLIVIQHRNYSVHESQLTSGSLRPPSSYKTNLPTACTPLPSATATISTPQSSSSLQSKEQKLRDICIIQYESRKLKSIQSANLEDGQKGYFIRDLSIYVNQRYAKRHGYPYEFIIAEENGRNVTRHAAWYKLKLIERYLIENEKKCQFVLFIDSDCYFRIMSATIESEIIDLYDMNQENGTKFFLAPKDEYGDFLNSGTLFFRNNVQSIRFLREWWDEGEKSPQYFFSHPWEQKILEIMRARYFDYIITAGSYHITSPKGTFIRHLYGRPDGIAQRDNFLASVGISFAQEYEAEAFKSVKVVHLG</sequence>
<proteinExistence type="inferred from homology"/>
<dbReference type="GO" id="GO:0006487">
    <property type="term" value="P:protein N-linked glycosylation"/>
    <property type="evidence" value="ECO:0007669"/>
    <property type="project" value="TreeGrafter"/>
</dbReference>
<protein>
    <submittedName>
        <fullName evidence="5">Predicted protein</fullName>
    </submittedName>
</protein>
<dbReference type="GO" id="GO:0016757">
    <property type="term" value="F:glycosyltransferase activity"/>
    <property type="evidence" value="ECO:0007669"/>
    <property type="project" value="UniProtKB-KW"/>
</dbReference>
<dbReference type="OMA" id="FRIMSAT"/>
<feature type="chain" id="PRO_5003038484" evidence="4">
    <location>
        <begin position="21"/>
        <end position="325"/>
    </location>
</feature>
<keyword evidence="4" id="KW-0732">Signal</keyword>
<dbReference type="PANTHER" id="PTHR31306">
    <property type="entry name" value="ALPHA-1,6-MANNOSYLTRANSFERASE MNN11-RELATED"/>
    <property type="match status" value="1"/>
</dbReference>
<keyword evidence="2" id="KW-0328">Glycosyltransferase</keyword>
<dbReference type="InParanoid" id="D2VZC4"/>
<dbReference type="InterPro" id="IPR029044">
    <property type="entry name" value="Nucleotide-diphossugar_trans"/>
</dbReference>
<keyword evidence="3" id="KW-0808">Transferase</keyword>
<dbReference type="VEuPathDB" id="AmoebaDB:NAEGRDRAFT_53463"/>
<dbReference type="EMBL" id="GG738914">
    <property type="protein sequence ID" value="EFC37767.1"/>
    <property type="molecule type" value="Genomic_DNA"/>
</dbReference>
<dbReference type="KEGG" id="ngr:NAEGRDRAFT_53463"/>
<organism evidence="6">
    <name type="scientific">Naegleria gruberi</name>
    <name type="common">Amoeba</name>
    <dbReference type="NCBI Taxonomy" id="5762"/>
    <lineage>
        <taxon>Eukaryota</taxon>
        <taxon>Discoba</taxon>
        <taxon>Heterolobosea</taxon>
        <taxon>Tetramitia</taxon>
        <taxon>Eutetramitia</taxon>
        <taxon>Vahlkampfiidae</taxon>
        <taxon>Naegleria</taxon>
    </lineage>
</organism>
<gene>
    <name evidence="5" type="ORF">NAEGRDRAFT_53463</name>
</gene>